<dbReference type="AlphaFoldDB" id="A0A1G4I1V5"/>
<dbReference type="SUPFAM" id="SSF54427">
    <property type="entry name" value="NTF2-like"/>
    <property type="match status" value="1"/>
</dbReference>
<sequence length="352" mass="37719">MPTPTEVAYKFAPAFFEELATAPENLAGMYGSESALMLVDFECGTKKVYGADIAPALVQWANIIQNCQLTVGDVSVLPFHSGVCIHLTLVAESASVRHFFQFVTNLEEYPAGDYGPSSFYIRNQIVTRTGAVEKEPSCAEGKNEPEGKVEEEEPLPEPETTGTPVEEKKEDSRRAPNKKPDGKGRVSPSTAAPAVTEAAVDAPTGPKTWASLASIATKGEQRPSIKVVANESTANKVAPKPASPPTKQAPQSDSRKQVSPKRAAKAPRAPSEPVGERLMFSIDHAVTDEEILTALGPLAARIVSLRNNSAKGYVFFDFSPGEDSVMDSIKAAPFVVGASQTTVNVFRQKQRS</sequence>
<dbReference type="GeneID" id="92381882"/>
<dbReference type="InterPro" id="IPR032710">
    <property type="entry name" value="NTF2-like_dom_sf"/>
</dbReference>
<name>A0A1G4I1V5_TRYEQ</name>
<dbReference type="EMBL" id="CZPT02000347">
    <property type="protein sequence ID" value="SCU65578.1"/>
    <property type="molecule type" value="Genomic_DNA"/>
</dbReference>
<evidence type="ECO:0000256" key="1">
    <source>
        <dbReference type="SAM" id="MobiDB-lite"/>
    </source>
</evidence>
<dbReference type="Proteomes" id="UP000195570">
    <property type="component" value="Unassembled WGS sequence"/>
</dbReference>
<organism evidence="2 3">
    <name type="scientific">Trypanosoma equiperdum</name>
    <dbReference type="NCBI Taxonomy" id="5694"/>
    <lineage>
        <taxon>Eukaryota</taxon>
        <taxon>Discoba</taxon>
        <taxon>Euglenozoa</taxon>
        <taxon>Kinetoplastea</taxon>
        <taxon>Metakinetoplastina</taxon>
        <taxon>Trypanosomatida</taxon>
        <taxon>Trypanosomatidae</taxon>
        <taxon>Trypanosoma</taxon>
    </lineage>
</organism>
<evidence type="ECO:0000313" key="2">
    <source>
        <dbReference type="EMBL" id="SCU65578.1"/>
    </source>
</evidence>
<protein>
    <submittedName>
        <fullName evidence="2">RNA-binding protein 42 (RNA-binding motif protein 42)</fullName>
    </submittedName>
</protein>
<feature type="compositionally biased region" description="Basic and acidic residues" evidence="1">
    <location>
        <begin position="132"/>
        <end position="148"/>
    </location>
</feature>
<dbReference type="RefSeq" id="XP_067077151.1">
    <property type="nucleotide sequence ID" value="XM_067221050.1"/>
</dbReference>
<gene>
    <name evidence="2" type="ORF">TEOVI_000794800</name>
</gene>
<reference evidence="2" key="1">
    <citation type="submission" date="2016-09" db="EMBL/GenBank/DDBJ databases">
        <authorList>
            <person name="Hebert L."/>
            <person name="Moumen B."/>
        </authorList>
    </citation>
    <scope>NUCLEOTIDE SEQUENCE [LARGE SCALE GENOMIC DNA]</scope>
    <source>
        <strain evidence="2">OVI</strain>
    </source>
</reference>
<keyword evidence="3" id="KW-1185">Reference proteome</keyword>
<accession>A0A1G4I1V5</accession>
<evidence type="ECO:0000313" key="3">
    <source>
        <dbReference type="Proteomes" id="UP000195570"/>
    </source>
</evidence>
<feature type="region of interest" description="Disordered" evidence="1">
    <location>
        <begin position="230"/>
        <end position="276"/>
    </location>
</feature>
<comment type="caution">
    <text evidence="2">The sequence shown here is derived from an EMBL/GenBank/DDBJ whole genome shotgun (WGS) entry which is preliminary data.</text>
</comment>
<feature type="region of interest" description="Disordered" evidence="1">
    <location>
        <begin position="132"/>
        <end position="205"/>
    </location>
</feature>
<dbReference type="VEuPathDB" id="TriTrypDB:TEOVI_000794800"/>
<feature type="compositionally biased region" description="Low complexity" evidence="1">
    <location>
        <begin position="187"/>
        <end position="204"/>
    </location>
</feature>
<proteinExistence type="predicted"/>
<feature type="compositionally biased region" description="Basic and acidic residues" evidence="1">
    <location>
        <begin position="165"/>
        <end position="184"/>
    </location>
</feature>